<dbReference type="AlphaFoldDB" id="A0A8H3IK90"/>
<reference evidence="7" key="1">
    <citation type="submission" date="2021-03" db="EMBL/GenBank/DDBJ databases">
        <authorList>
            <person name="Tagirdzhanova G."/>
        </authorList>
    </citation>
    <scope>NUCLEOTIDE SEQUENCE</scope>
</reference>
<sequence>MGITFRLGDPITFTVCLYVYIDRIFLFNLQFLDIIFYSSIFHSRKLDNTKTFRHLPPSSTKMSQAFTFEAWFNRLPTVDIETLNEDDKNCSICREEYSSSSSTKNPQQEDLVEKPISLPCGHFFGDQCLKEWLAPAPEGFGNNTCPTCRSQLSVQDPAFHENLRHLQWLERLDYANKAHRNLVLGGLAHTLNDGDAQREFQARVLEERQKQQEILELRQQIWQVRRRENDLRRRLESVHERHMDLTEEVEQQRSELRRVNERVLEHHGSRLMQSMERMEGVLRDTATRRHRAFFARGFLTQEVLLPDDLRCAVDGPPRRHDH</sequence>
<evidence type="ECO:0000313" key="8">
    <source>
        <dbReference type="Proteomes" id="UP000664521"/>
    </source>
</evidence>
<gene>
    <name evidence="7" type="ORF">HETSPECPRED_007799</name>
</gene>
<evidence type="ECO:0000313" key="7">
    <source>
        <dbReference type="EMBL" id="CAF9931132.1"/>
    </source>
</evidence>
<dbReference type="GO" id="GO:0043161">
    <property type="term" value="P:proteasome-mediated ubiquitin-dependent protein catabolic process"/>
    <property type="evidence" value="ECO:0007669"/>
    <property type="project" value="TreeGrafter"/>
</dbReference>
<accession>A0A8H3IK90</accession>
<evidence type="ECO:0000256" key="3">
    <source>
        <dbReference type="ARBA" id="ARBA00022833"/>
    </source>
</evidence>
<dbReference type="SUPFAM" id="SSF57850">
    <property type="entry name" value="RING/U-box"/>
    <property type="match status" value="1"/>
</dbReference>
<keyword evidence="2 4" id="KW-0863">Zinc-finger</keyword>
<evidence type="ECO:0000259" key="6">
    <source>
        <dbReference type="PROSITE" id="PS50089"/>
    </source>
</evidence>
<dbReference type="GO" id="GO:0061630">
    <property type="term" value="F:ubiquitin protein ligase activity"/>
    <property type="evidence" value="ECO:0007669"/>
    <property type="project" value="TreeGrafter"/>
</dbReference>
<dbReference type="SUPFAM" id="SSF90250">
    <property type="entry name" value="Troponin coil-coiled subunits"/>
    <property type="match status" value="1"/>
</dbReference>
<dbReference type="InterPro" id="IPR050731">
    <property type="entry name" value="HRD1_E3_ubiq-ligases"/>
</dbReference>
<dbReference type="SMART" id="SM00184">
    <property type="entry name" value="RING"/>
    <property type="match status" value="1"/>
</dbReference>
<evidence type="ECO:0000256" key="5">
    <source>
        <dbReference type="SAM" id="Coils"/>
    </source>
</evidence>
<keyword evidence="5" id="KW-0175">Coiled coil</keyword>
<dbReference type="InterPro" id="IPR038077">
    <property type="entry name" value="Troponin_sf"/>
</dbReference>
<dbReference type="EMBL" id="CAJPDS010000058">
    <property type="protein sequence ID" value="CAF9931132.1"/>
    <property type="molecule type" value="Genomic_DNA"/>
</dbReference>
<evidence type="ECO:0000256" key="2">
    <source>
        <dbReference type="ARBA" id="ARBA00022771"/>
    </source>
</evidence>
<dbReference type="GO" id="GO:0008270">
    <property type="term" value="F:zinc ion binding"/>
    <property type="evidence" value="ECO:0007669"/>
    <property type="project" value="UniProtKB-KW"/>
</dbReference>
<proteinExistence type="predicted"/>
<dbReference type="Proteomes" id="UP000664521">
    <property type="component" value="Unassembled WGS sequence"/>
</dbReference>
<dbReference type="InterPro" id="IPR013083">
    <property type="entry name" value="Znf_RING/FYVE/PHD"/>
</dbReference>
<keyword evidence="1" id="KW-0479">Metal-binding</keyword>
<protein>
    <recommendedName>
        <fullName evidence="6">RING-type domain-containing protein</fullName>
    </recommendedName>
</protein>
<dbReference type="InterPro" id="IPR001841">
    <property type="entry name" value="Znf_RING"/>
</dbReference>
<name>A0A8H3IK90_9LECA</name>
<dbReference type="PANTHER" id="PTHR22763">
    <property type="entry name" value="RING ZINC FINGER PROTEIN"/>
    <property type="match status" value="1"/>
</dbReference>
<organism evidence="7 8">
    <name type="scientific">Heterodermia speciosa</name>
    <dbReference type="NCBI Taxonomy" id="116794"/>
    <lineage>
        <taxon>Eukaryota</taxon>
        <taxon>Fungi</taxon>
        <taxon>Dikarya</taxon>
        <taxon>Ascomycota</taxon>
        <taxon>Pezizomycotina</taxon>
        <taxon>Lecanoromycetes</taxon>
        <taxon>OSLEUM clade</taxon>
        <taxon>Lecanoromycetidae</taxon>
        <taxon>Caliciales</taxon>
        <taxon>Physciaceae</taxon>
        <taxon>Heterodermia</taxon>
    </lineage>
</organism>
<dbReference type="GO" id="GO:0012505">
    <property type="term" value="C:endomembrane system"/>
    <property type="evidence" value="ECO:0007669"/>
    <property type="project" value="TreeGrafter"/>
</dbReference>
<dbReference type="PROSITE" id="PS50089">
    <property type="entry name" value="ZF_RING_2"/>
    <property type="match status" value="1"/>
</dbReference>
<comment type="caution">
    <text evidence="7">The sequence shown here is derived from an EMBL/GenBank/DDBJ whole genome shotgun (WGS) entry which is preliminary data.</text>
</comment>
<dbReference type="OrthoDB" id="3687364at2759"/>
<feature type="coiled-coil region" evidence="5">
    <location>
        <begin position="228"/>
        <end position="262"/>
    </location>
</feature>
<dbReference type="Pfam" id="PF13639">
    <property type="entry name" value="zf-RING_2"/>
    <property type="match status" value="1"/>
</dbReference>
<dbReference type="Gene3D" id="3.30.40.10">
    <property type="entry name" value="Zinc/RING finger domain, C3HC4 (zinc finger)"/>
    <property type="match status" value="1"/>
</dbReference>
<keyword evidence="3" id="KW-0862">Zinc</keyword>
<evidence type="ECO:0000256" key="4">
    <source>
        <dbReference type="PROSITE-ProRule" id="PRU00175"/>
    </source>
</evidence>
<feature type="domain" description="RING-type" evidence="6">
    <location>
        <begin position="90"/>
        <end position="149"/>
    </location>
</feature>
<keyword evidence="8" id="KW-1185">Reference proteome</keyword>
<evidence type="ECO:0000256" key="1">
    <source>
        <dbReference type="ARBA" id="ARBA00022723"/>
    </source>
</evidence>